<keyword evidence="4" id="KW-0663">Pyridoxal phosphate</keyword>
<dbReference type="OrthoDB" id="9804366at2"/>
<dbReference type="PANTHER" id="PTHR43586">
    <property type="entry name" value="CYSTEINE DESULFURASE"/>
    <property type="match status" value="1"/>
</dbReference>
<keyword evidence="7" id="KW-0808">Transferase</keyword>
<protein>
    <recommendedName>
        <fullName evidence="3">cysteine desulfurase</fullName>
        <ecNumber evidence="3">2.8.1.7</ecNumber>
    </recommendedName>
</protein>
<gene>
    <name evidence="7" type="ORF">CP520_01970</name>
</gene>
<dbReference type="InterPro" id="IPR015421">
    <property type="entry name" value="PyrdxlP-dep_Trfase_major"/>
</dbReference>
<dbReference type="AlphaFoldDB" id="A0A291IRZ0"/>
<evidence type="ECO:0000256" key="2">
    <source>
        <dbReference type="ARBA" id="ARBA00010447"/>
    </source>
</evidence>
<accession>A0A291IRZ0</accession>
<comment type="cofactor">
    <cofactor evidence="1 6">
        <name>pyridoxal 5'-phosphate</name>
        <dbReference type="ChEBI" id="CHEBI:597326"/>
    </cofactor>
</comment>
<dbReference type="SUPFAM" id="SSF53383">
    <property type="entry name" value="PLP-dependent transferases"/>
    <property type="match status" value="1"/>
</dbReference>
<dbReference type="GO" id="GO:0008483">
    <property type="term" value="F:transaminase activity"/>
    <property type="evidence" value="ECO:0007669"/>
    <property type="project" value="UniProtKB-KW"/>
</dbReference>
<dbReference type="InterPro" id="IPR000192">
    <property type="entry name" value="Aminotrans_V_dom"/>
</dbReference>
<dbReference type="Pfam" id="PF00266">
    <property type="entry name" value="Aminotran_5"/>
    <property type="match status" value="1"/>
</dbReference>
<evidence type="ECO:0000313" key="7">
    <source>
        <dbReference type="EMBL" id="ATG97514.1"/>
    </source>
</evidence>
<dbReference type="PIRSF" id="PIRSF005572">
    <property type="entry name" value="NifS"/>
    <property type="match status" value="1"/>
</dbReference>
<evidence type="ECO:0000256" key="5">
    <source>
        <dbReference type="ARBA" id="ARBA00050776"/>
    </source>
</evidence>
<evidence type="ECO:0000313" key="8">
    <source>
        <dbReference type="Proteomes" id="UP000232227"/>
    </source>
</evidence>
<dbReference type="Gene3D" id="3.40.640.10">
    <property type="entry name" value="Type I PLP-dependent aspartate aminotransferase-like (Major domain)"/>
    <property type="match status" value="1"/>
</dbReference>
<dbReference type="GO" id="GO:0031071">
    <property type="term" value="F:cysteine desulfurase activity"/>
    <property type="evidence" value="ECO:0007669"/>
    <property type="project" value="UniProtKB-EC"/>
</dbReference>
<keyword evidence="7" id="KW-0032">Aminotransferase</keyword>
<evidence type="ECO:0000256" key="3">
    <source>
        <dbReference type="ARBA" id="ARBA00012239"/>
    </source>
</evidence>
<dbReference type="EMBL" id="CP023668">
    <property type="protein sequence ID" value="ATG97514.1"/>
    <property type="molecule type" value="Genomic_DNA"/>
</dbReference>
<dbReference type="PROSITE" id="PS00595">
    <property type="entry name" value="AA_TRANSFER_CLASS_5"/>
    <property type="match status" value="1"/>
</dbReference>
<dbReference type="InterPro" id="IPR016454">
    <property type="entry name" value="Cysteine_dSase"/>
</dbReference>
<dbReference type="EC" id="2.8.1.7" evidence="3"/>
<dbReference type="Proteomes" id="UP000232227">
    <property type="component" value="Chromosome"/>
</dbReference>
<reference evidence="7 8" key="1">
    <citation type="submission" date="2017-09" db="EMBL/GenBank/DDBJ databases">
        <title>SPAdes assembly of the Mesoplasma lactucae genome.</title>
        <authorList>
            <person name="Knight T.F."/>
            <person name="Rubinstein R."/>
            <person name="Citino T."/>
        </authorList>
    </citation>
    <scope>NUCLEOTIDE SEQUENCE [LARGE SCALE GENOMIC DNA]</scope>
    <source>
        <strain evidence="7 8">831-C4</strain>
    </source>
</reference>
<proteinExistence type="inferred from homology"/>
<dbReference type="Gene3D" id="3.90.1150.10">
    <property type="entry name" value="Aspartate Aminotransferase, domain 1"/>
    <property type="match status" value="1"/>
</dbReference>
<organism evidence="7 8">
    <name type="scientific">Mesoplasma lactucae ATCC 49193</name>
    <dbReference type="NCBI Taxonomy" id="81460"/>
    <lineage>
        <taxon>Bacteria</taxon>
        <taxon>Bacillati</taxon>
        <taxon>Mycoplasmatota</taxon>
        <taxon>Mollicutes</taxon>
        <taxon>Entomoplasmatales</taxon>
        <taxon>Entomoplasmataceae</taxon>
        <taxon>Mesoplasma</taxon>
    </lineage>
</organism>
<keyword evidence="8" id="KW-1185">Reference proteome</keyword>
<sequence length="412" mass="46373">MPKIKNIREQFPYLNKNKKTIYFDNGATTLKPETVIKAESDYLTYIAANPHSVDYESAFEANEVLLKTRKLVKEFINADNEKEVIFTSGATESLNQVAFGIEDLISENDEILITNLEHSSELLPWVIVAKKKKAIIKEIPLNNDLSIDVDKLMKMINKKTKVVTFSTVSNTIGAWNDSQAIIKAIRKKNPKVIVAVDAAQSIGHIKTDVKNWDVDFLSFSAHKMYGPFGVGVLYGKEEYLEQLTPFKYGGGMSASINLKELSYEPEPIPARLEAGTPNISGIYAFAKAIEFINDLGIDKIHEYETGLKEYAKRAILTNELEKEFDFYNLENDSPIILFNAKGLNPQDIATYLANDYDIDVRSGAHCARLTDEVIKTKITIRASLAVYNTTKEIDTLVEALKNSDHFLDHLFK</sequence>
<dbReference type="PANTHER" id="PTHR43586:SF8">
    <property type="entry name" value="CYSTEINE DESULFURASE 1, CHLOROPLASTIC"/>
    <property type="match status" value="1"/>
</dbReference>
<dbReference type="InterPro" id="IPR015424">
    <property type="entry name" value="PyrdxlP-dep_Trfase"/>
</dbReference>
<name>A0A291IRZ0_9MOLU</name>
<dbReference type="InterPro" id="IPR015422">
    <property type="entry name" value="PyrdxlP-dep_Trfase_small"/>
</dbReference>
<evidence type="ECO:0000256" key="1">
    <source>
        <dbReference type="ARBA" id="ARBA00001933"/>
    </source>
</evidence>
<evidence type="ECO:0000256" key="6">
    <source>
        <dbReference type="RuleBase" id="RU004504"/>
    </source>
</evidence>
<comment type="catalytic activity">
    <reaction evidence="5">
        <text>(sulfur carrier)-H + L-cysteine = (sulfur carrier)-SH + L-alanine</text>
        <dbReference type="Rhea" id="RHEA:43892"/>
        <dbReference type="Rhea" id="RHEA-COMP:14737"/>
        <dbReference type="Rhea" id="RHEA-COMP:14739"/>
        <dbReference type="ChEBI" id="CHEBI:29917"/>
        <dbReference type="ChEBI" id="CHEBI:35235"/>
        <dbReference type="ChEBI" id="CHEBI:57972"/>
        <dbReference type="ChEBI" id="CHEBI:64428"/>
        <dbReference type="EC" id="2.8.1.7"/>
    </reaction>
</comment>
<evidence type="ECO:0000256" key="4">
    <source>
        <dbReference type="ARBA" id="ARBA00022898"/>
    </source>
</evidence>
<comment type="similarity">
    <text evidence="2">Belongs to the class-V pyridoxal-phosphate-dependent aminotransferase family. Csd subfamily.</text>
</comment>
<dbReference type="KEGG" id="mlac:CP520_01970"/>
<dbReference type="InterPro" id="IPR020578">
    <property type="entry name" value="Aminotrans_V_PyrdxlP_BS"/>
</dbReference>